<protein>
    <recommendedName>
        <fullName evidence="3 8">Dihydrofolate reductase</fullName>
        <ecNumber evidence="3 8">1.5.1.3</ecNumber>
    </recommendedName>
</protein>
<evidence type="ECO:0000256" key="7">
    <source>
        <dbReference type="ARBA" id="ARBA00025067"/>
    </source>
</evidence>
<dbReference type="PIRSF" id="PIRSF000194">
    <property type="entry name" value="DHFR"/>
    <property type="match status" value="1"/>
</dbReference>
<dbReference type="GO" id="GO:0046655">
    <property type="term" value="P:folic acid metabolic process"/>
    <property type="evidence" value="ECO:0007669"/>
    <property type="project" value="TreeGrafter"/>
</dbReference>
<evidence type="ECO:0000259" key="10">
    <source>
        <dbReference type="PROSITE" id="PS51330"/>
    </source>
</evidence>
<dbReference type="InterPro" id="IPR024072">
    <property type="entry name" value="DHFR-like_dom_sf"/>
</dbReference>
<dbReference type="UniPathway" id="UPA00077">
    <property type="reaction ID" value="UER00158"/>
</dbReference>
<keyword evidence="4 8" id="KW-0554">One-carbon metabolism</keyword>
<name>V4R5S0_9HYPH</name>
<dbReference type="GO" id="GO:0004146">
    <property type="term" value="F:dihydrofolate reductase activity"/>
    <property type="evidence" value="ECO:0007669"/>
    <property type="project" value="UniProtKB-EC"/>
</dbReference>
<comment type="function">
    <text evidence="7 8">Key enzyme in folate metabolism. Catalyzes an essential reaction for de novo glycine and purine synthesis, and for DNA precursor synthesis.</text>
</comment>
<dbReference type="PROSITE" id="PS51330">
    <property type="entry name" value="DHFR_2"/>
    <property type="match status" value="1"/>
</dbReference>
<dbReference type="Proteomes" id="UP000017819">
    <property type="component" value="Unassembled WGS sequence"/>
</dbReference>
<dbReference type="eggNOG" id="COG0262">
    <property type="taxonomic scope" value="Bacteria"/>
</dbReference>
<evidence type="ECO:0000256" key="9">
    <source>
        <dbReference type="RuleBase" id="RU004474"/>
    </source>
</evidence>
<sequence length="178" mass="18885">MMTEGLAGGLGLPIVLVAAVGENGVIGAQGDMPWRLPSDLRHFKDLTMGQPVVMGRKTFLSIGKPLSGRVNVVVSGPTLGPVEGIERASTLEEGLRLAGQAGRGRGARMIAVIGGGQIYAQTIDLADRLEITRVAVAPEGDTFFPMIDEASWREVARRGPVKGETDTAAVTFLTYERR</sequence>
<evidence type="ECO:0000256" key="5">
    <source>
        <dbReference type="ARBA" id="ARBA00022857"/>
    </source>
</evidence>
<dbReference type="GO" id="GO:0046654">
    <property type="term" value="P:tetrahydrofolate biosynthetic process"/>
    <property type="evidence" value="ECO:0007669"/>
    <property type="project" value="UniProtKB-UniPathway"/>
</dbReference>
<reference evidence="11 12" key="1">
    <citation type="journal article" date="2014" name="Genome Announc.">
        <title>Draft Genome Sequence of Lutibaculum baratangense Strain AMV1T, Isolated from a Mud Volcano in Andamans, India.</title>
        <authorList>
            <person name="Singh A."/>
            <person name="Sreenivas A."/>
            <person name="Sathyanarayana Reddy G."/>
            <person name="Pinnaka A.K."/>
            <person name="Shivaji S."/>
        </authorList>
    </citation>
    <scope>NUCLEOTIDE SEQUENCE [LARGE SCALE GENOMIC DNA]</scope>
    <source>
        <strain evidence="11 12">AMV1</strain>
    </source>
</reference>
<comment type="caution">
    <text evidence="11">The sequence shown here is derived from an EMBL/GenBank/DDBJ whole genome shotgun (WGS) entry which is preliminary data.</text>
</comment>
<comment type="similarity">
    <text evidence="2 8 9">Belongs to the dihydrofolate reductase family.</text>
</comment>
<dbReference type="Gene3D" id="3.40.430.10">
    <property type="entry name" value="Dihydrofolate Reductase, subunit A"/>
    <property type="match status" value="1"/>
</dbReference>
<evidence type="ECO:0000256" key="2">
    <source>
        <dbReference type="ARBA" id="ARBA00009539"/>
    </source>
</evidence>
<dbReference type="InterPro" id="IPR017925">
    <property type="entry name" value="DHFR_CS"/>
</dbReference>
<dbReference type="AlphaFoldDB" id="V4R5S0"/>
<evidence type="ECO:0000256" key="4">
    <source>
        <dbReference type="ARBA" id="ARBA00022563"/>
    </source>
</evidence>
<dbReference type="GO" id="GO:0050661">
    <property type="term" value="F:NADP binding"/>
    <property type="evidence" value="ECO:0007669"/>
    <property type="project" value="InterPro"/>
</dbReference>
<dbReference type="GO" id="GO:0006730">
    <property type="term" value="P:one-carbon metabolic process"/>
    <property type="evidence" value="ECO:0007669"/>
    <property type="project" value="UniProtKB-KW"/>
</dbReference>
<comment type="catalytic activity">
    <reaction evidence="8">
        <text>(6S)-5,6,7,8-tetrahydrofolate + NADP(+) = 7,8-dihydrofolate + NADPH + H(+)</text>
        <dbReference type="Rhea" id="RHEA:15009"/>
        <dbReference type="ChEBI" id="CHEBI:15378"/>
        <dbReference type="ChEBI" id="CHEBI:57451"/>
        <dbReference type="ChEBI" id="CHEBI:57453"/>
        <dbReference type="ChEBI" id="CHEBI:57783"/>
        <dbReference type="ChEBI" id="CHEBI:58349"/>
        <dbReference type="EC" id="1.5.1.3"/>
    </reaction>
</comment>
<feature type="domain" description="DHFR" evidence="10">
    <location>
        <begin position="13"/>
        <end position="177"/>
    </location>
</feature>
<gene>
    <name evidence="11" type="ORF">N177_0281</name>
</gene>
<dbReference type="STRING" id="631454.N177_0281"/>
<dbReference type="PANTHER" id="PTHR48069:SF3">
    <property type="entry name" value="DIHYDROFOLATE REDUCTASE"/>
    <property type="match status" value="1"/>
</dbReference>
<dbReference type="GO" id="GO:0005829">
    <property type="term" value="C:cytosol"/>
    <property type="evidence" value="ECO:0007669"/>
    <property type="project" value="TreeGrafter"/>
</dbReference>
<dbReference type="EC" id="1.5.1.3" evidence="3 8"/>
<accession>V4R5S0</accession>
<dbReference type="SUPFAM" id="SSF53597">
    <property type="entry name" value="Dihydrofolate reductase-like"/>
    <property type="match status" value="1"/>
</dbReference>
<dbReference type="PRINTS" id="PR00070">
    <property type="entry name" value="DHFR"/>
</dbReference>
<evidence type="ECO:0000256" key="8">
    <source>
        <dbReference type="PIRNR" id="PIRNR000194"/>
    </source>
</evidence>
<dbReference type="PROSITE" id="PS00075">
    <property type="entry name" value="DHFR_1"/>
    <property type="match status" value="1"/>
</dbReference>
<dbReference type="PATRIC" id="fig|631454.5.peg.279"/>
<keyword evidence="6 8" id="KW-0560">Oxidoreductase</keyword>
<keyword evidence="5 8" id="KW-0521">NADP</keyword>
<evidence type="ECO:0000313" key="12">
    <source>
        <dbReference type="Proteomes" id="UP000017819"/>
    </source>
</evidence>
<proteinExistence type="inferred from homology"/>
<dbReference type="PANTHER" id="PTHR48069">
    <property type="entry name" value="DIHYDROFOLATE REDUCTASE"/>
    <property type="match status" value="1"/>
</dbReference>
<evidence type="ECO:0000256" key="1">
    <source>
        <dbReference type="ARBA" id="ARBA00004903"/>
    </source>
</evidence>
<dbReference type="CDD" id="cd00209">
    <property type="entry name" value="DHFR"/>
    <property type="match status" value="1"/>
</dbReference>
<evidence type="ECO:0000313" key="11">
    <source>
        <dbReference type="EMBL" id="ESR27302.1"/>
    </source>
</evidence>
<dbReference type="GO" id="GO:0046452">
    <property type="term" value="P:dihydrofolate metabolic process"/>
    <property type="evidence" value="ECO:0007669"/>
    <property type="project" value="TreeGrafter"/>
</dbReference>
<evidence type="ECO:0000256" key="3">
    <source>
        <dbReference type="ARBA" id="ARBA00012856"/>
    </source>
</evidence>
<dbReference type="EMBL" id="AWXZ01000007">
    <property type="protein sequence ID" value="ESR27302.1"/>
    <property type="molecule type" value="Genomic_DNA"/>
</dbReference>
<dbReference type="Pfam" id="PF00186">
    <property type="entry name" value="DHFR_1"/>
    <property type="match status" value="1"/>
</dbReference>
<evidence type="ECO:0000256" key="6">
    <source>
        <dbReference type="ARBA" id="ARBA00023002"/>
    </source>
</evidence>
<keyword evidence="12" id="KW-1185">Reference proteome</keyword>
<dbReference type="InterPro" id="IPR012259">
    <property type="entry name" value="DHFR"/>
</dbReference>
<comment type="pathway">
    <text evidence="1 8">Cofactor biosynthesis; tetrahydrofolate biosynthesis; 5,6,7,8-tetrahydrofolate from 7,8-dihydrofolate: step 1/1.</text>
</comment>
<dbReference type="InterPro" id="IPR001796">
    <property type="entry name" value="DHFR_dom"/>
</dbReference>
<organism evidence="11 12">
    <name type="scientific">Lutibaculum baratangense AMV1</name>
    <dbReference type="NCBI Taxonomy" id="631454"/>
    <lineage>
        <taxon>Bacteria</taxon>
        <taxon>Pseudomonadati</taxon>
        <taxon>Pseudomonadota</taxon>
        <taxon>Alphaproteobacteria</taxon>
        <taxon>Hyphomicrobiales</taxon>
        <taxon>Tepidamorphaceae</taxon>
        <taxon>Lutibaculum</taxon>
    </lineage>
</organism>